<dbReference type="CDD" id="cd06565">
    <property type="entry name" value="GH20_GcnA-like"/>
    <property type="match status" value="1"/>
</dbReference>
<dbReference type="AlphaFoldDB" id="A0A8T0FQE1"/>
<protein>
    <recommendedName>
        <fullName evidence="3">beta-N-acetylhexosaminidase</fullName>
        <ecNumber evidence="3">3.2.1.52</ecNumber>
    </recommendedName>
</protein>
<organism evidence="6 7">
    <name type="scientific">Argiope bruennichi</name>
    <name type="common">Wasp spider</name>
    <name type="synonym">Aranea bruennichi</name>
    <dbReference type="NCBI Taxonomy" id="94029"/>
    <lineage>
        <taxon>Eukaryota</taxon>
        <taxon>Metazoa</taxon>
        <taxon>Ecdysozoa</taxon>
        <taxon>Arthropoda</taxon>
        <taxon>Chelicerata</taxon>
        <taxon>Arachnida</taxon>
        <taxon>Araneae</taxon>
        <taxon>Araneomorphae</taxon>
        <taxon>Entelegynae</taxon>
        <taxon>Araneoidea</taxon>
        <taxon>Araneidae</taxon>
        <taxon>Argiope</taxon>
    </lineage>
</organism>
<feature type="domain" description="Glycoside hydrolase family 20 catalytic" evidence="5">
    <location>
        <begin position="34"/>
        <end position="215"/>
    </location>
</feature>
<comment type="caution">
    <text evidence="6">The sequence shown here is derived from an EMBL/GenBank/DDBJ whole genome shotgun (WGS) entry which is preliminary data.</text>
</comment>
<evidence type="ECO:0000313" key="7">
    <source>
        <dbReference type="Proteomes" id="UP000807504"/>
    </source>
</evidence>
<evidence type="ECO:0000256" key="3">
    <source>
        <dbReference type="ARBA" id="ARBA00012663"/>
    </source>
</evidence>
<accession>A0A8T0FQE1</accession>
<evidence type="ECO:0000259" key="5">
    <source>
        <dbReference type="Pfam" id="PF00728"/>
    </source>
</evidence>
<evidence type="ECO:0000256" key="1">
    <source>
        <dbReference type="ARBA" id="ARBA00001231"/>
    </source>
</evidence>
<dbReference type="InterPro" id="IPR017853">
    <property type="entry name" value="GH"/>
</dbReference>
<reference evidence="6" key="2">
    <citation type="submission" date="2020-06" db="EMBL/GenBank/DDBJ databases">
        <authorList>
            <person name="Sheffer M."/>
        </authorList>
    </citation>
    <scope>NUCLEOTIDE SEQUENCE</scope>
</reference>
<name>A0A8T0FQE1_ARGBR</name>
<dbReference type="Gene3D" id="3.20.20.80">
    <property type="entry name" value="Glycosidases"/>
    <property type="match status" value="1"/>
</dbReference>
<comment type="similarity">
    <text evidence="2">Belongs to the glycosyl hydrolase 20 family.</text>
</comment>
<dbReference type="Proteomes" id="UP000807504">
    <property type="component" value="Unassembled WGS sequence"/>
</dbReference>
<evidence type="ECO:0000313" key="6">
    <source>
        <dbReference type="EMBL" id="KAF8791839.1"/>
    </source>
</evidence>
<sequence>MSGYDCSSPDFSKLVHFDLKGAPPIVGYYEQVFPLLKKLGATGILMEYEDMFPYQGDLQIVCQPDVYSMEEIQKIQSLAAENGLDVIPLVQSFGHLEFLLKHDKYYEIREAERYPNALCPSHHKSEGIILDIVAQILDCHKNSKYIHIGGDEVWHLGQCNRCKEKMEAQKWKKEHLFLDHVTRIVRRIREINQDIGIIIWDDMMRDIDVSILKASEIGNLILPMVWHYLPADEFKLKNSLWEKYASVFPSIWIASAFKGATEMTQLITPTRYHISNHQAWLRALNTFGNKFNKFDHYTVLCELFPVALPTLAVCLLTLIDGDFTENAHRTASNLLGFERLIEIDTFPRPQPVGPPPLFPGGNIHNSCLQLGNCITEYHILMHHPSIEGAFSSFQIMHNRVNTLHIDQFLPRARILLMNIEAINVQLESELSKIFYPSTVEEFLAVNIHPFLEKLRKLVRDADLQIIFHSAPEEMQSNSS</sequence>
<proteinExistence type="inferred from homology"/>
<dbReference type="InterPro" id="IPR015883">
    <property type="entry name" value="Glyco_hydro_20_cat"/>
</dbReference>
<dbReference type="InterPro" id="IPR038901">
    <property type="entry name" value="HEXDC-like"/>
</dbReference>
<comment type="catalytic activity">
    <reaction evidence="1">
        <text>Hydrolysis of terminal non-reducing N-acetyl-D-hexosamine residues in N-acetyl-beta-D-hexosaminides.</text>
        <dbReference type="EC" id="3.2.1.52"/>
    </reaction>
</comment>
<dbReference type="EC" id="3.2.1.52" evidence="3"/>
<evidence type="ECO:0000256" key="2">
    <source>
        <dbReference type="ARBA" id="ARBA00006285"/>
    </source>
</evidence>
<dbReference type="SUPFAM" id="SSF51445">
    <property type="entry name" value="(Trans)glycosidases"/>
    <property type="match status" value="1"/>
</dbReference>
<dbReference type="EMBL" id="JABXBU010000003">
    <property type="protein sequence ID" value="KAF8791839.1"/>
    <property type="molecule type" value="Genomic_DNA"/>
</dbReference>
<reference evidence="6" key="1">
    <citation type="journal article" date="2020" name="bioRxiv">
        <title>Chromosome-level reference genome of the European wasp spider Argiope bruennichi: a resource for studies on range expansion and evolutionary adaptation.</title>
        <authorList>
            <person name="Sheffer M.M."/>
            <person name="Hoppe A."/>
            <person name="Krehenwinkel H."/>
            <person name="Uhl G."/>
            <person name="Kuss A.W."/>
            <person name="Jensen L."/>
            <person name="Jensen C."/>
            <person name="Gillespie R.G."/>
            <person name="Hoff K.J."/>
            <person name="Prost S."/>
        </authorList>
    </citation>
    <scope>NUCLEOTIDE SEQUENCE</scope>
</reference>
<keyword evidence="4" id="KW-0378">Hydrolase</keyword>
<gene>
    <name evidence="6" type="ORF">HNY73_003510</name>
</gene>
<dbReference type="PANTHER" id="PTHR21040">
    <property type="entry name" value="BCDNA.GH04120"/>
    <property type="match status" value="1"/>
</dbReference>
<keyword evidence="7" id="KW-1185">Reference proteome</keyword>
<dbReference type="Pfam" id="PF00728">
    <property type="entry name" value="Glyco_hydro_20"/>
    <property type="match status" value="1"/>
</dbReference>
<dbReference type="GO" id="GO:0005975">
    <property type="term" value="P:carbohydrate metabolic process"/>
    <property type="evidence" value="ECO:0007669"/>
    <property type="project" value="InterPro"/>
</dbReference>
<dbReference type="GO" id="GO:0004563">
    <property type="term" value="F:beta-N-acetylhexosaminidase activity"/>
    <property type="evidence" value="ECO:0007669"/>
    <property type="project" value="UniProtKB-EC"/>
</dbReference>
<evidence type="ECO:0000256" key="4">
    <source>
        <dbReference type="ARBA" id="ARBA00022801"/>
    </source>
</evidence>
<dbReference type="PANTHER" id="PTHR21040:SF8">
    <property type="entry name" value="BCDNA.GH04120"/>
    <property type="match status" value="1"/>
</dbReference>